<evidence type="ECO:0000256" key="1">
    <source>
        <dbReference type="SAM" id="MobiDB-lite"/>
    </source>
</evidence>
<feature type="compositionally biased region" description="Basic and acidic residues" evidence="1">
    <location>
        <begin position="195"/>
        <end position="216"/>
    </location>
</feature>
<dbReference type="Proteomes" id="UP000245207">
    <property type="component" value="Unassembled WGS sequence"/>
</dbReference>
<evidence type="ECO:0000313" key="3">
    <source>
        <dbReference type="EMBL" id="PWA93641.1"/>
    </source>
</evidence>
<organism evidence="3 4">
    <name type="scientific">Artemisia annua</name>
    <name type="common">Sweet wormwood</name>
    <dbReference type="NCBI Taxonomy" id="35608"/>
    <lineage>
        <taxon>Eukaryota</taxon>
        <taxon>Viridiplantae</taxon>
        <taxon>Streptophyta</taxon>
        <taxon>Embryophyta</taxon>
        <taxon>Tracheophyta</taxon>
        <taxon>Spermatophyta</taxon>
        <taxon>Magnoliopsida</taxon>
        <taxon>eudicotyledons</taxon>
        <taxon>Gunneridae</taxon>
        <taxon>Pentapetalae</taxon>
        <taxon>asterids</taxon>
        <taxon>campanulids</taxon>
        <taxon>Asterales</taxon>
        <taxon>Asteraceae</taxon>
        <taxon>Asteroideae</taxon>
        <taxon>Anthemideae</taxon>
        <taxon>Artemisiinae</taxon>
        <taxon>Artemisia</taxon>
    </lineage>
</organism>
<reference evidence="3 4" key="1">
    <citation type="journal article" date="2018" name="Mol. Plant">
        <title>The genome of Artemisia annua provides insight into the evolution of Asteraceae family and artemisinin biosynthesis.</title>
        <authorList>
            <person name="Shen Q."/>
            <person name="Zhang L."/>
            <person name="Liao Z."/>
            <person name="Wang S."/>
            <person name="Yan T."/>
            <person name="Shi P."/>
            <person name="Liu M."/>
            <person name="Fu X."/>
            <person name="Pan Q."/>
            <person name="Wang Y."/>
            <person name="Lv Z."/>
            <person name="Lu X."/>
            <person name="Zhang F."/>
            <person name="Jiang W."/>
            <person name="Ma Y."/>
            <person name="Chen M."/>
            <person name="Hao X."/>
            <person name="Li L."/>
            <person name="Tang Y."/>
            <person name="Lv G."/>
            <person name="Zhou Y."/>
            <person name="Sun X."/>
            <person name="Brodelius P.E."/>
            <person name="Rose J.K.C."/>
            <person name="Tang K."/>
        </authorList>
    </citation>
    <scope>NUCLEOTIDE SEQUENCE [LARGE SCALE GENOMIC DNA]</scope>
    <source>
        <strain evidence="4">cv. Huhao1</strain>
        <tissue evidence="3">Leaf</tissue>
    </source>
</reference>
<accession>A0A2U1Q6J3</accession>
<protein>
    <submittedName>
        <fullName evidence="3">Uncharacterized protein</fullName>
    </submittedName>
</protein>
<keyword evidence="4" id="KW-1185">Reference proteome</keyword>
<evidence type="ECO:0000313" key="4">
    <source>
        <dbReference type="Proteomes" id="UP000245207"/>
    </source>
</evidence>
<keyword evidence="2" id="KW-0472">Membrane</keyword>
<proteinExistence type="predicted"/>
<dbReference type="EMBL" id="PKPP01000371">
    <property type="protein sequence ID" value="PWA93641.1"/>
    <property type="molecule type" value="Genomic_DNA"/>
</dbReference>
<feature type="region of interest" description="Disordered" evidence="1">
    <location>
        <begin position="172"/>
        <end position="216"/>
    </location>
</feature>
<dbReference type="AlphaFoldDB" id="A0A2U1Q6J3"/>
<gene>
    <name evidence="3" type="ORF">CTI12_AA068480</name>
</gene>
<feature type="transmembrane region" description="Helical" evidence="2">
    <location>
        <begin position="6"/>
        <end position="33"/>
    </location>
</feature>
<keyword evidence="2" id="KW-1133">Transmembrane helix</keyword>
<keyword evidence="2" id="KW-0812">Transmembrane</keyword>
<sequence>MINHSYHISLVLGLGIAVTSVAALMVVLMVFLIQRKIRELDGHDMTSDKTSMKAISHPTKKFQEVPSKVDCIKGVAFNLGPDSDNDHLASCKGNPTTNDLLMLLLRKFYQFITLSIFELLLIWHKAGGPNKTVLRRWSSGMGESQVSLINPNNVALEAESDIHFMESQISDSNAENIKPHSPEPEPWGVKGDTLQTEKEESCEKHRASIEWNQQKE</sequence>
<name>A0A2U1Q6J3_ARTAN</name>
<evidence type="ECO:0000256" key="2">
    <source>
        <dbReference type="SAM" id="Phobius"/>
    </source>
</evidence>
<comment type="caution">
    <text evidence="3">The sequence shown here is derived from an EMBL/GenBank/DDBJ whole genome shotgun (WGS) entry which is preliminary data.</text>
</comment>